<sequence length="278" mass="30077">MTTITVMSQNVQYGARAQGRWEALVEAVRAVRPTIVLLQEVNELADPEQARKAAADLGMQLTVAPSRNLPVAVAWQEETLKLAGVETKYSLELHHGYCGPRFHVPGLPAPLVVISTHLTPYSAQGAAIEAQMLIARAYRYGGLGLVGGDINHPPLPVAGEPEPAWERMPPYNRASRCLPRAGENEPWQADTIVGARFRDGDMVDVAATVALQRGDLSLLEPTGKAGLLRVDQLHVTAALAPAIGDYERVDVGDASDHFGLLATLDLTRIDETRLRPYA</sequence>
<dbReference type="RefSeq" id="WP_344890759.1">
    <property type="nucleotide sequence ID" value="NZ_BAAAZP010000169.1"/>
</dbReference>
<reference evidence="2" key="1">
    <citation type="journal article" date="2019" name="Int. J. Syst. Evol. Microbiol.">
        <title>The Global Catalogue of Microorganisms (GCM) 10K type strain sequencing project: providing services to taxonomists for standard genome sequencing and annotation.</title>
        <authorList>
            <consortium name="The Broad Institute Genomics Platform"/>
            <consortium name="The Broad Institute Genome Sequencing Center for Infectious Disease"/>
            <person name="Wu L."/>
            <person name="Ma J."/>
        </authorList>
    </citation>
    <scope>NUCLEOTIDE SEQUENCE [LARGE SCALE GENOMIC DNA]</scope>
    <source>
        <strain evidence="2">JCM 16904</strain>
    </source>
</reference>
<gene>
    <name evidence="1" type="ORF">GCM10022224_080470</name>
</gene>
<name>A0ABP7D9M0_9ACTN</name>
<accession>A0ABP7D9M0</accession>
<dbReference type="InterPro" id="IPR036691">
    <property type="entry name" value="Endo/exonu/phosph_ase_sf"/>
</dbReference>
<evidence type="ECO:0000313" key="2">
    <source>
        <dbReference type="Proteomes" id="UP001500902"/>
    </source>
</evidence>
<keyword evidence="2" id="KW-1185">Reference proteome</keyword>
<dbReference type="EMBL" id="BAAAZP010000169">
    <property type="protein sequence ID" value="GAA3702543.1"/>
    <property type="molecule type" value="Genomic_DNA"/>
</dbReference>
<comment type="caution">
    <text evidence="1">The sequence shown here is derived from an EMBL/GenBank/DDBJ whole genome shotgun (WGS) entry which is preliminary data.</text>
</comment>
<organism evidence="1 2">
    <name type="scientific">Nonomuraea antimicrobica</name>
    <dbReference type="NCBI Taxonomy" id="561173"/>
    <lineage>
        <taxon>Bacteria</taxon>
        <taxon>Bacillati</taxon>
        <taxon>Actinomycetota</taxon>
        <taxon>Actinomycetes</taxon>
        <taxon>Streptosporangiales</taxon>
        <taxon>Streptosporangiaceae</taxon>
        <taxon>Nonomuraea</taxon>
    </lineage>
</organism>
<evidence type="ECO:0000313" key="1">
    <source>
        <dbReference type="EMBL" id="GAA3702543.1"/>
    </source>
</evidence>
<protein>
    <recommendedName>
        <fullName evidence="3">Metal-dependent hydrolase, endonuclease/exonuclease/phosphatase family</fullName>
    </recommendedName>
</protein>
<dbReference type="Proteomes" id="UP001500902">
    <property type="component" value="Unassembled WGS sequence"/>
</dbReference>
<evidence type="ECO:0008006" key="3">
    <source>
        <dbReference type="Google" id="ProtNLM"/>
    </source>
</evidence>
<proteinExistence type="predicted"/>
<dbReference type="Gene3D" id="3.60.10.10">
    <property type="entry name" value="Endonuclease/exonuclease/phosphatase"/>
    <property type="match status" value="1"/>
</dbReference>
<dbReference type="SUPFAM" id="SSF56219">
    <property type="entry name" value="DNase I-like"/>
    <property type="match status" value="1"/>
</dbReference>